<feature type="transmembrane region" description="Helical" evidence="1">
    <location>
        <begin position="235"/>
        <end position="258"/>
    </location>
</feature>
<keyword evidence="4" id="KW-1185">Reference proteome</keyword>
<feature type="domain" description="Glycosyltransferase 2-like" evidence="2">
    <location>
        <begin position="2"/>
        <end position="154"/>
    </location>
</feature>
<dbReference type="PANTHER" id="PTHR48090:SF6">
    <property type="entry name" value="SLR5056 PROTEIN"/>
    <property type="match status" value="1"/>
</dbReference>
<dbReference type="Proteomes" id="UP000625316">
    <property type="component" value="Unassembled WGS sequence"/>
</dbReference>
<evidence type="ECO:0000313" key="4">
    <source>
        <dbReference type="Proteomes" id="UP000625316"/>
    </source>
</evidence>
<accession>A0A928VQI5</accession>
<dbReference type="CDD" id="cd04179">
    <property type="entry name" value="DPM_DPG-synthase_like"/>
    <property type="match status" value="1"/>
</dbReference>
<dbReference type="EMBL" id="JADEXQ010000081">
    <property type="protein sequence ID" value="MBE9031943.1"/>
    <property type="molecule type" value="Genomic_DNA"/>
</dbReference>
<evidence type="ECO:0000259" key="2">
    <source>
        <dbReference type="Pfam" id="PF00535"/>
    </source>
</evidence>
<proteinExistence type="predicted"/>
<sequence>MVAPAYNESSILQNNLGLLCEYLVTLENQYDWELVVVNDGSRDDTGYLAERFAEGHDRIRVVHHRVNQGLGQALRTAFEAAHGDYIVVVDLDLSYSPDHIGRLLDRMEETNAAMVVASPYMPGGSIANVPWLRKALSIWANRFLSFAAKRSLATLTGMVRVYDAEFIHMLNLRSRGMDINPEIIHKALMLMSQIEEIPGHLHWREPIASTPAVARSKKAKKRSSSMKILHHTYDVLFSGFLFRPVVFFLIPSLFMFALSAYSNFWVLWHCVTQYQALPDASDPTIAVANAFAAAPHTFFIGGMTLMLGIQLFSLGILSAQNKSYFEELFYLGSANSRRQRR</sequence>
<name>A0A928VQI5_9CYAN</name>
<evidence type="ECO:0000256" key="1">
    <source>
        <dbReference type="SAM" id="Phobius"/>
    </source>
</evidence>
<dbReference type="AlphaFoldDB" id="A0A928VQI5"/>
<dbReference type="PANTHER" id="PTHR48090">
    <property type="entry name" value="UNDECAPRENYL-PHOSPHATE 4-DEOXY-4-FORMAMIDO-L-ARABINOSE TRANSFERASE-RELATED"/>
    <property type="match status" value="1"/>
</dbReference>
<dbReference type="InterPro" id="IPR029044">
    <property type="entry name" value="Nucleotide-diphossugar_trans"/>
</dbReference>
<protein>
    <submittedName>
        <fullName evidence="3">Glycosyltransferase family 2 protein</fullName>
    </submittedName>
</protein>
<dbReference type="SUPFAM" id="SSF53448">
    <property type="entry name" value="Nucleotide-diphospho-sugar transferases"/>
    <property type="match status" value="1"/>
</dbReference>
<dbReference type="Pfam" id="PF00535">
    <property type="entry name" value="Glycos_transf_2"/>
    <property type="match status" value="1"/>
</dbReference>
<keyword evidence="1" id="KW-0812">Transmembrane</keyword>
<gene>
    <name evidence="3" type="ORF">IQ266_19590</name>
</gene>
<evidence type="ECO:0000313" key="3">
    <source>
        <dbReference type="EMBL" id="MBE9031943.1"/>
    </source>
</evidence>
<dbReference type="Gene3D" id="3.90.550.10">
    <property type="entry name" value="Spore Coat Polysaccharide Biosynthesis Protein SpsA, Chain A"/>
    <property type="match status" value="1"/>
</dbReference>
<dbReference type="InterPro" id="IPR050256">
    <property type="entry name" value="Glycosyltransferase_2"/>
</dbReference>
<organism evidence="3 4">
    <name type="scientific">Romeriopsis navalis LEGE 11480</name>
    <dbReference type="NCBI Taxonomy" id="2777977"/>
    <lineage>
        <taxon>Bacteria</taxon>
        <taxon>Bacillati</taxon>
        <taxon>Cyanobacteriota</taxon>
        <taxon>Cyanophyceae</taxon>
        <taxon>Leptolyngbyales</taxon>
        <taxon>Leptolyngbyaceae</taxon>
        <taxon>Romeriopsis</taxon>
        <taxon>Romeriopsis navalis</taxon>
    </lineage>
</organism>
<dbReference type="InterPro" id="IPR001173">
    <property type="entry name" value="Glyco_trans_2-like"/>
</dbReference>
<comment type="caution">
    <text evidence="3">The sequence shown here is derived from an EMBL/GenBank/DDBJ whole genome shotgun (WGS) entry which is preliminary data.</text>
</comment>
<keyword evidence="1" id="KW-1133">Transmembrane helix</keyword>
<keyword evidence="1" id="KW-0472">Membrane</keyword>
<feature type="transmembrane region" description="Helical" evidence="1">
    <location>
        <begin position="298"/>
        <end position="317"/>
    </location>
</feature>
<reference evidence="3" key="1">
    <citation type="submission" date="2020-10" db="EMBL/GenBank/DDBJ databases">
        <authorList>
            <person name="Castelo-Branco R."/>
            <person name="Eusebio N."/>
            <person name="Adriana R."/>
            <person name="Vieira A."/>
            <person name="Brugerolle De Fraissinette N."/>
            <person name="Rezende De Castro R."/>
            <person name="Schneider M.P."/>
            <person name="Vasconcelos V."/>
            <person name="Leao P.N."/>
        </authorList>
    </citation>
    <scope>NUCLEOTIDE SEQUENCE</scope>
    <source>
        <strain evidence="3">LEGE 11480</strain>
    </source>
</reference>